<evidence type="ECO:0000256" key="1">
    <source>
        <dbReference type="SAM" id="Phobius"/>
    </source>
</evidence>
<organism evidence="2 3">
    <name type="scientific">Nonomuraea endophytica</name>
    <dbReference type="NCBI Taxonomy" id="714136"/>
    <lineage>
        <taxon>Bacteria</taxon>
        <taxon>Bacillati</taxon>
        <taxon>Actinomycetota</taxon>
        <taxon>Actinomycetes</taxon>
        <taxon>Streptosporangiales</taxon>
        <taxon>Streptosporangiaceae</taxon>
        <taxon>Nonomuraea</taxon>
    </lineage>
</organism>
<reference evidence="2 3" key="1">
    <citation type="submission" date="2020-08" db="EMBL/GenBank/DDBJ databases">
        <title>Genomic Encyclopedia of Type Strains, Phase IV (KMG-IV): sequencing the most valuable type-strain genomes for metagenomic binning, comparative biology and taxonomic classification.</title>
        <authorList>
            <person name="Goeker M."/>
        </authorList>
    </citation>
    <scope>NUCLEOTIDE SEQUENCE [LARGE SCALE GENOMIC DNA]</scope>
    <source>
        <strain evidence="2 3">DSM 45385</strain>
    </source>
</reference>
<keyword evidence="3" id="KW-1185">Reference proteome</keyword>
<dbReference type="AlphaFoldDB" id="A0A7W8AAL1"/>
<name>A0A7W8AAL1_9ACTN</name>
<keyword evidence="1" id="KW-0812">Transmembrane</keyword>
<feature type="transmembrane region" description="Helical" evidence="1">
    <location>
        <begin position="79"/>
        <end position="100"/>
    </location>
</feature>
<dbReference type="RefSeq" id="WP_184971004.1">
    <property type="nucleotide sequence ID" value="NZ_JACHIN010000014.1"/>
</dbReference>
<evidence type="ECO:0000313" key="3">
    <source>
        <dbReference type="Proteomes" id="UP000568380"/>
    </source>
</evidence>
<gene>
    <name evidence="2" type="ORF">HNR40_008108</name>
</gene>
<dbReference type="EMBL" id="JACHIN010000014">
    <property type="protein sequence ID" value="MBB5082612.1"/>
    <property type="molecule type" value="Genomic_DNA"/>
</dbReference>
<comment type="caution">
    <text evidence="2">The sequence shown here is derived from an EMBL/GenBank/DDBJ whole genome shotgun (WGS) entry which is preliminary data.</text>
</comment>
<keyword evidence="1" id="KW-1133">Transmembrane helix</keyword>
<dbReference type="Pfam" id="PF25637">
    <property type="entry name" value="DUF7942"/>
    <property type="match status" value="1"/>
</dbReference>
<proteinExistence type="predicted"/>
<dbReference type="Proteomes" id="UP000568380">
    <property type="component" value="Unassembled WGS sequence"/>
</dbReference>
<feature type="transmembrane region" description="Helical" evidence="1">
    <location>
        <begin position="40"/>
        <end position="59"/>
    </location>
</feature>
<accession>A0A7W8AAL1</accession>
<feature type="transmembrane region" description="Helical" evidence="1">
    <location>
        <begin position="14"/>
        <end position="33"/>
    </location>
</feature>
<evidence type="ECO:0000313" key="2">
    <source>
        <dbReference type="EMBL" id="MBB5082612.1"/>
    </source>
</evidence>
<protein>
    <submittedName>
        <fullName evidence="2">Uncharacterized protein</fullName>
    </submittedName>
</protein>
<sequence length="114" mass="12273">MNWVKGLSIAQRAAAAYAVLIVVAGAAALIAMLSGKDSVAMWPLMLLSFPTSIIPILVFSSDAISFQALPDSLNGLIPVLVWAPLQIAGIVQAVIVWWFVSRRSRGERKGRARQ</sequence>
<keyword evidence="1" id="KW-0472">Membrane</keyword>
<dbReference type="InterPro" id="IPR057702">
    <property type="entry name" value="DUF7942"/>
</dbReference>